<evidence type="ECO:0000259" key="1">
    <source>
        <dbReference type="Pfam" id="PF16486"/>
    </source>
</evidence>
<feature type="domain" description="Protein argonaute N-terminal" evidence="1">
    <location>
        <begin position="35"/>
        <end position="181"/>
    </location>
</feature>
<evidence type="ECO:0000313" key="3">
    <source>
        <dbReference type="Proteomes" id="UP000489600"/>
    </source>
</evidence>
<proteinExistence type="predicted"/>
<sequence>MDSDKPSYVVPELERVKKTSLLPIVRHGSGTKGEKIQLLTNHFRVNLDSANGHFFHYSVSITYEDGGPMEVKGIGRKILDKVQETYYNDLGSKYFAYDGEKTLFTVGALPCNKLDFSVVLEEMVSRRSDANMKRLKRPNQSKKFNVAISFAAKIPMQAIANALQGKETIHLQDAIRVLDVIFCQNAVRL</sequence>
<dbReference type="Proteomes" id="UP000489600">
    <property type="component" value="Unassembled WGS sequence"/>
</dbReference>
<dbReference type="EMBL" id="CABITT030000008">
    <property type="protein sequence ID" value="VVB16954.1"/>
    <property type="molecule type" value="Genomic_DNA"/>
</dbReference>
<dbReference type="OrthoDB" id="1111977at2759"/>
<comment type="caution">
    <text evidence="2">The sequence shown here is derived from an EMBL/GenBank/DDBJ whole genome shotgun (WGS) entry which is preliminary data.</text>
</comment>
<name>A0A565CTV6_9BRAS</name>
<accession>A0A565CTV6</accession>
<keyword evidence="3" id="KW-1185">Reference proteome</keyword>
<dbReference type="PANTHER" id="PTHR22891">
    <property type="entry name" value="EUKARYOTIC TRANSLATION INITIATION FACTOR 2C"/>
    <property type="match status" value="1"/>
</dbReference>
<dbReference type="InterPro" id="IPR032474">
    <property type="entry name" value="Argonaute_N"/>
</dbReference>
<protein>
    <recommendedName>
        <fullName evidence="1">Protein argonaute N-terminal domain-containing protein</fullName>
    </recommendedName>
</protein>
<gene>
    <name evidence="2" type="ORF">ANE_LOCUS27398</name>
</gene>
<dbReference type="Pfam" id="PF16486">
    <property type="entry name" value="ArgoN"/>
    <property type="match status" value="1"/>
</dbReference>
<reference evidence="2" key="1">
    <citation type="submission" date="2019-07" db="EMBL/GenBank/DDBJ databases">
        <authorList>
            <person name="Dittberner H."/>
        </authorList>
    </citation>
    <scope>NUCLEOTIDE SEQUENCE [LARGE SCALE GENOMIC DNA]</scope>
</reference>
<dbReference type="AlphaFoldDB" id="A0A565CTV6"/>
<organism evidence="2 3">
    <name type="scientific">Arabis nemorensis</name>
    <dbReference type="NCBI Taxonomy" id="586526"/>
    <lineage>
        <taxon>Eukaryota</taxon>
        <taxon>Viridiplantae</taxon>
        <taxon>Streptophyta</taxon>
        <taxon>Embryophyta</taxon>
        <taxon>Tracheophyta</taxon>
        <taxon>Spermatophyta</taxon>
        <taxon>Magnoliopsida</taxon>
        <taxon>eudicotyledons</taxon>
        <taxon>Gunneridae</taxon>
        <taxon>Pentapetalae</taxon>
        <taxon>rosids</taxon>
        <taxon>malvids</taxon>
        <taxon>Brassicales</taxon>
        <taxon>Brassicaceae</taxon>
        <taxon>Arabideae</taxon>
        <taxon>Arabis</taxon>
    </lineage>
</organism>
<evidence type="ECO:0000313" key="2">
    <source>
        <dbReference type="EMBL" id="VVB16954.1"/>
    </source>
</evidence>